<keyword evidence="1" id="KW-0732">Signal</keyword>
<evidence type="ECO:0000313" key="2">
    <source>
        <dbReference type="EMBL" id="MQA41167.1"/>
    </source>
</evidence>
<proteinExistence type="predicted"/>
<sequence>MLRLILLCLALLPAFARAQEDSDWIEYREAYRQMIWFEKYGKPKQFLQNHFRIRPRDKSVAMDGLRLTLNSKATHLALPLDALGRAMFPFSKAAYDDNAELTVNRKAGQIKSGAWVSIVTRPDGVYSAADLRTACDQLLAYLRYSGEAGGKSCAGVQFSYPKNDAAQVQFHAAGGAVSALVAKEGPAFVGDVVASFRVFVYRFAALPESGQVVTSSTPLAIAALLE</sequence>
<protein>
    <recommendedName>
        <fullName evidence="4">DUF2987 domain-containing protein</fullName>
    </recommendedName>
</protein>
<gene>
    <name evidence="2" type="ORF">GEV02_23775</name>
</gene>
<dbReference type="EMBL" id="WHUG01000011">
    <property type="protein sequence ID" value="MQA41167.1"/>
    <property type="molecule type" value="Genomic_DNA"/>
</dbReference>
<organism evidence="2 3">
    <name type="scientific">Rugamonas aquatica</name>
    <dbReference type="NCBI Taxonomy" id="2743357"/>
    <lineage>
        <taxon>Bacteria</taxon>
        <taxon>Pseudomonadati</taxon>
        <taxon>Pseudomonadota</taxon>
        <taxon>Betaproteobacteria</taxon>
        <taxon>Burkholderiales</taxon>
        <taxon>Oxalobacteraceae</taxon>
        <taxon>Telluria group</taxon>
        <taxon>Rugamonas</taxon>
    </lineage>
</organism>
<reference evidence="2 3" key="1">
    <citation type="submission" date="2019-10" db="EMBL/GenBank/DDBJ databases">
        <title>Two novel species isolated from a subtropical stream in China.</title>
        <authorList>
            <person name="Lu H."/>
        </authorList>
    </citation>
    <scope>NUCLEOTIDE SEQUENCE [LARGE SCALE GENOMIC DNA]</scope>
    <source>
        <strain evidence="2 3">FT29W</strain>
    </source>
</reference>
<dbReference type="AlphaFoldDB" id="A0A6A7N8W2"/>
<dbReference type="RefSeq" id="WP_152840440.1">
    <property type="nucleotide sequence ID" value="NZ_WHUG01000011.1"/>
</dbReference>
<comment type="caution">
    <text evidence="2">The sequence shown here is derived from an EMBL/GenBank/DDBJ whole genome shotgun (WGS) entry which is preliminary data.</text>
</comment>
<accession>A0A6A7N8W2</accession>
<dbReference type="Proteomes" id="UP000440498">
    <property type="component" value="Unassembled WGS sequence"/>
</dbReference>
<evidence type="ECO:0008006" key="4">
    <source>
        <dbReference type="Google" id="ProtNLM"/>
    </source>
</evidence>
<name>A0A6A7N8W2_9BURK</name>
<keyword evidence="3" id="KW-1185">Reference proteome</keyword>
<feature type="signal peptide" evidence="1">
    <location>
        <begin position="1"/>
        <end position="18"/>
    </location>
</feature>
<evidence type="ECO:0000313" key="3">
    <source>
        <dbReference type="Proteomes" id="UP000440498"/>
    </source>
</evidence>
<evidence type="ECO:0000256" key="1">
    <source>
        <dbReference type="SAM" id="SignalP"/>
    </source>
</evidence>
<feature type="chain" id="PRO_5025688156" description="DUF2987 domain-containing protein" evidence="1">
    <location>
        <begin position="19"/>
        <end position="226"/>
    </location>
</feature>